<keyword evidence="1" id="KW-0472">Membrane</keyword>
<evidence type="ECO:0000256" key="1">
    <source>
        <dbReference type="SAM" id="Phobius"/>
    </source>
</evidence>
<keyword evidence="1" id="KW-1133">Transmembrane helix</keyword>
<feature type="transmembrane region" description="Helical" evidence="1">
    <location>
        <begin position="77"/>
        <end position="99"/>
    </location>
</feature>
<proteinExistence type="predicted"/>
<gene>
    <name evidence="2" type="ORF">DM02DRAFT_16705</name>
</gene>
<dbReference type="AlphaFoldDB" id="A0A2V1E713"/>
<dbReference type="Proteomes" id="UP000244855">
    <property type="component" value="Unassembled WGS sequence"/>
</dbReference>
<sequence length="104" mass="11580">MCSILLAHPLSVKSPSRSVFCTCSPSGALWRLAATTRLLFFLAGHSLMIAQFGVLYYCYIVEYALALWAMFDSKDFSCVFFCRYLSCVALGSLCLLKALSRRAD</sequence>
<name>A0A2V1E713_9PLEO</name>
<protein>
    <submittedName>
        <fullName evidence="2">Uncharacterized protein</fullName>
    </submittedName>
</protein>
<accession>A0A2V1E713</accession>
<evidence type="ECO:0000313" key="2">
    <source>
        <dbReference type="EMBL" id="PVI06388.1"/>
    </source>
</evidence>
<reference evidence="2 3" key="1">
    <citation type="journal article" date="2018" name="Sci. Rep.">
        <title>Comparative genomics provides insights into the lifestyle and reveals functional heterogeneity of dark septate endophytic fungi.</title>
        <authorList>
            <person name="Knapp D.G."/>
            <person name="Nemeth J.B."/>
            <person name="Barry K."/>
            <person name="Hainaut M."/>
            <person name="Henrissat B."/>
            <person name="Johnson J."/>
            <person name="Kuo A."/>
            <person name="Lim J.H.P."/>
            <person name="Lipzen A."/>
            <person name="Nolan M."/>
            <person name="Ohm R.A."/>
            <person name="Tamas L."/>
            <person name="Grigoriev I.V."/>
            <person name="Spatafora J.W."/>
            <person name="Nagy L.G."/>
            <person name="Kovacs G.M."/>
        </authorList>
    </citation>
    <scope>NUCLEOTIDE SEQUENCE [LARGE SCALE GENOMIC DNA]</scope>
    <source>
        <strain evidence="2 3">DSE2036</strain>
    </source>
</reference>
<keyword evidence="3" id="KW-1185">Reference proteome</keyword>
<organism evidence="2 3">
    <name type="scientific">Periconia macrospinosa</name>
    <dbReference type="NCBI Taxonomy" id="97972"/>
    <lineage>
        <taxon>Eukaryota</taxon>
        <taxon>Fungi</taxon>
        <taxon>Dikarya</taxon>
        <taxon>Ascomycota</taxon>
        <taxon>Pezizomycotina</taxon>
        <taxon>Dothideomycetes</taxon>
        <taxon>Pleosporomycetidae</taxon>
        <taxon>Pleosporales</taxon>
        <taxon>Massarineae</taxon>
        <taxon>Periconiaceae</taxon>
        <taxon>Periconia</taxon>
    </lineage>
</organism>
<keyword evidence="1" id="KW-0812">Transmembrane</keyword>
<dbReference type="EMBL" id="KZ805309">
    <property type="protein sequence ID" value="PVI06388.1"/>
    <property type="molecule type" value="Genomic_DNA"/>
</dbReference>
<evidence type="ECO:0000313" key="3">
    <source>
        <dbReference type="Proteomes" id="UP000244855"/>
    </source>
</evidence>